<proteinExistence type="predicted"/>
<name>A0A1E4RB61_9BACI</name>
<sequence>MDTLVNYIIEDIRRTDSGDLIKDGWNSIKTVYGKDNKLLEIRFYVEDGKLLSFNAFPDHSKKDASNVIWLAPQ</sequence>
<accession>A0A1E4RB61</accession>
<evidence type="ECO:0000313" key="2">
    <source>
        <dbReference type="Proteomes" id="UP000094784"/>
    </source>
</evidence>
<evidence type="ECO:0000313" key="1">
    <source>
        <dbReference type="EMBL" id="ODV57701.1"/>
    </source>
</evidence>
<reference evidence="1 2" key="1">
    <citation type="submission" date="2016-09" db="EMBL/GenBank/DDBJ databases">
        <title>Draft genome sequence of the soil isolate, Lysinibacillus fusiformis M5, a potential hypoxanthine producer.</title>
        <authorList>
            <person name="Gallegos-Monterrosa R."/>
            <person name="Maroti G."/>
            <person name="Balint B."/>
            <person name="Kovacs A.T."/>
        </authorList>
    </citation>
    <scope>NUCLEOTIDE SEQUENCE [LARGE SCALE GENOMIC DNA]</scope>
    <source>
        <strain evidence="1 2">M5</strain>
    </source>
</reference>
<comment type="caution">
    <text evidence="1">The sequence shown here is derived from an EMBL/GenBank/DDBJ whole genome shotgun (WGS) entry which is preliminary data.</text>
</comment>
<protein>
    <submittedName>
        <fullName evidence="1">Uncharacterized protein</fullName>
    </submittedName>
</protein>
<gene>
    <name evidence="1" type="ORF">BG258_09450</name>
</gene>
<dbReference type="Proteomes" id="UP000094784">
    <property type="component" value="Unassembled WGS sequence"/>
</dbReference>
<dbReference type="OrthoDB" id="2972798at2"/>
<dbReference type="EMBL" id="MECQ01000001">
    <property type="protein sequence ID" value="ODV57701.1"/>
    <property type="molecule type" value="Genomic_DNA"/>
</dbReference>
<dbReference type="AlphaFoldDB" id="A0A1E4RB61"/>
<organism evidence="1 2">
    <name type="scientific">Lysinibacillus fusiformis</name>
    <dbReference type="NCBI Taxonomy" id="28031"/>
    <lineage>
        <taxon>Bacteria</taxon>
        <taxon>Bacillati</taxon>
        <taxon>Bacillota</taxon>
        <taxon>Bacilli</taxon>
        <taxon>Bacillales</taxon>
        <taxon>Bacillaceae</taxon>
        <taxon>Lysinibacillus</taxon>
    </lineage>
</organism>